<dbReference type="PANTHER" id="PTHR11573:SF6">
    <property type="entry name" value="RIBONUCLEOSIDE-DIPHOSPHATE REDUCTASE LARGE SUBUNIT"/>
    <property type="match status" value="1"/>
</dbReference>
<dbReference type="GO" id="GO:0005524">
    <property type="term" value="F:ATP binding"/>
    <property type="evidence" value="ECO:0007669"/>
    <property type="project" value="UniProtKB-UniRule"/>
</dbReference>
<evidence type="ECO:0000256" key="1">
    <source>
        <dbReference type="ARBA" id="ARBA00022741"/>
    </source>
</evidence>
<dbReference type="GO" id="GO:0009263">
    <property type="term" value="P:deoxyribonucleotide biosynthetic process"/>
    <property type="evidence" value="ECO:0007669"/>
    <property type="project" value="InterPro"/>
</dbReference>
<dbReference type="Pfam" id="PF00317">
    <property type="entry name" value="Ribonuc_red_lgN"/>
    <property type="match status" value="1"/>
</dbReference>
<keyword evidence="2 3" id="KW-0067">ATP-binding</keyword>
<dbReference type="PROSITE" id="PS51161">
    <property type="entry name" value="ATP_CONE"/>
    <property type="match status" value="1"/>
</dbReference>
<name>A0A138ZWL8_GONPJ</name>
<dbReference type="PANTHER" id="PTHR11573">
    <property type="entry name" value="RIBONUCLEOSIDE-DIPHOSPHATE REDUCTASE LARGE CHAIN"/>
    <property type="match status" value="1"/>
</dbReference>
<dbReference type="Gene3D" id="3.20.70.20">
    <property type="match status" value="1"/>
</dbReference>
<dbReference type="Pfam" id="PF03477">
    <property type="entry name" value="ATP-cone"/>
    <property type="match status" value="1"/>
</dbReference>
<keyword evidence="1 3" id="KW-0547">Nucleotide-binding</keyword>
<dbReference type="OMA" id="CAMISKC"/>
<dbReference type="STRING" id="1344416.A0A138ZWL8"/>
<gene>
    <name evidence="5" type="ORF">M427DRAFT_106293</name>
</gene>
<protein>
    <submittedName>
        <fullName evidence="5">YIL066Cp-like protein</fullName>
    </submittedName>
</protein>
<dbReference type="GO" id="GO:0005971">
    <property type="term" value="C:ribonucleoside-diphosphate reductase complex"/>
    <property type="evidence" value="ECO:0007669"/>
    <property type="project" value="TreeGrafter"/>
</dbReference>
<dbReference type="InterPro" id="IPR008926">
    <property type="entry name" value="RNR_R1-su_N"/>
</dbReference>
<proteinExistence type="predicted"/>
<dbReference type="OrthoDB" id="3000483at2759"/>
<evidence type="ECO:0000256" key="2">
    <source>
        <dbReference type="ARBA" id="ARBA00022840"/>
    </source>
</evidence>
<dbReference type="SUPFAM" id="SSF48168">
    <property type="entry name" value="R1 subunit of ribonucleotide reductase, N-terminal domain"/>
    <property type="match status" value="1"/>
</dbReference>
<dbReference type="InterPro" id="IPR005144">
    <property type="entry name" value="ATP-cone_dom"/>
</dbReference>
<dbReference type="InterPro" id="IPR039718">
    <property type="entry name" value="Rrm1"/>
</dbReference>
<reference evidence="5 6" key="1">
    <citation type="journal article" date="2015" name="Genome Biol. Evol.">
        <title>Phylogenomic analyses indicate that early fungi evolved digesting cell walls of algal ancestors of land plants.</title>
        <authorList>
            <person name="Chang Y."/>
            <person name="Wang S."/>
            <person name="Sekimoto S."/>
            <person name="Aerts A.L."/>
            <person name="Choi C."/>
            <person name="Clum A."/>
            <person name="LaButti K.M."/>
            <person name="Lindquist E.A."/>
            <person name="Yee Ngan C."/>
            <person name="Ohm R.A."/>
            <person name="Salamov A.A."/>
            <person name="Grigoriev I.V."/>
            <person name="Spatafora J.W."/>
            <person name="Berbee M.L."/>
        </authorList>
    </citation>
    <scope>NUCLEOTIDE SEQUENCE [LARGE SCALE GENOMIC DNA]</scope>
    <source>
        <strain evidence="5 6">JEL478</strain>
    </source>
</reference>
<feature type="domain" description="ATP-cone" evidence="4">
    <location>
        <begin position="40"/>
        <end position="130"/>
    </location>
</feature>
<dbReference type="GO" id="GO:0004748">
    <property type="term" value="F:ribonucleoside-diphosphate reductase activity, thioredoxin disulfide as acceptor"/>
    <property type="evidence" value="ECO:0007669"/>
    <property type="project" value="InterPro"/>
</dbReference>
<dbReference type="InterPro" id="IPR013509">
    <property type="entry name" value="RNR_lsu_N"/>
</dbReference>
<evidence type="ECO:0000313" key="6">
    <source>
        <dbReference type="Proteomes" id="UP000070544"/>
    </source>
</evidence>
<evidence type="ECO:0000256" key="3">
    <source>
        <dbReference type="PROSITE-ProRule" id="PRU00492"/>
    </source>
</evidence>
<evidence type="ECO:0000313" key="5">
    <source>
        <dbReference type="EMBL" id="KXS08899.1"/>
    </source>
</evidence>
<accession>A0A138ZWL8</accession>
<evidence type="ECO:0000259" key="4">
    <source>
        <dbReference type="PROSITE" id="PS51161"/>
    </source>
</evidence>
<sequence>MKHHPEPTVFNFIADFPGTQTKQPNKNIFFNNKYSTMQTTIVIKRDGRTEQFLSDKITSRIRKLTFGLHNSVDPDLIVESIVNNLDSKISSSDLDVRAAETAASLRDKHPDFDILGGRILVSKLNKETKKQFSSVIEELYKSKDKPLIAESLYKIVQRNADRLNSEIIYNRDFNYSYHAYKILEHSFLLKINDKVVERPQHLILRTALGLHGEDINAAIKTYNLMSRISP</sequence>
<dbReference type="Proteomes" id="UP000070544">
    <property type="component" value="Unassembled WGS sequence"/>
</dbReference>
<dbReference type="EMBL" id="KQ965928">
    <property type="protein sequence ID" value="KXS08899.1"/>
    <property type="molecule type" value="Genomic_DNA"/>
</dbReference>
<dbReference type="AlphaFoldDB" id="A0A138ZWL8"/>
<organism evidence="5 6">
    <name type="scientific">Gonapodya prolifera (strain JEL478)</name>
    <name type="common">Monoblepharis prolifera</name>
    <dbReference type="NCBI Taxonomy" id="1344416"/>
    <lineage>
        <taxon>Eukaryota</taxon>
        <taxon>Fungi</taxon>
        <taxon>Fungi incertae sedis</taxon>
        <taxon>Chytridiomycota</taxon>
        <taxon>Chytridiomycota incertae sedis</taxon>
        <taxon>Monoblepharidomycetes</taxon>
        <taxon>Monoblepharidales</taxon>
        <taxon>Gonapodyaceae</taxon>
        <taxon>Gonapodya</taxon>
    </lineage>
</organism>
<keyword evidence="6" id="KW-1185">Reference proteome</keyword>